<evidence type="ECO:0000259" key="3">
    <source>
        <dbReference type="Pfam" id="PF01471"/>
    </source>
</evidence>
<dbReference type="InterPro" id="IPR036365">
    <property type="entry name" value="PGBD-like_sf"/>
</dbReference>
<keyword evidence="5" id="KW-1185">Reference proteome</keyword>
<gene>
    <name evidence="4" type="ORF">SAMN04489860_0042</name>
</gene>
<feature type="compositionally biased region" description="Basic and acidic residues" evidence="1">
    <location>
        <begin position="76"/>
        <end position="112"/>
    </location>
</feature>
<feature type="compositionally biased region" description="Low complexity" evidence="1">
    <location>
        <begin position="119"/>
        <end position="130"/>
    </location>
</feature>
<dbReference type="InterPro" id="IPR014044">
    <property type="entry name" value="CAP_dom"/>
</dbReference>
<name>A0A1H1LW64_9CELL</name>
<dbReference type="PANTHER" id="PTHR31157">
    <property type="entry name" value="SCP DOMAIN-CONTAINING PROTEIN"/>
    <property type="match status" value="1"/>
</dbReference>
<feature type="region of interest" description="Disordered" evidence="1">
    <location>
        <begin position="225"/>
        <end position="272"/>
    </location>
</feature>
<organism evidence="4 5">
    <name type="scientific">Paraoerskovia marina</name>
    <dbReference type="NCBI Taxonomy" id="545619"/>
    <lineage>
        <taxon>Bacteria</taxon>
        <taxon>Bacillati</taxon>
        <taxon>Actinomycetota</taxon>
        <taxon>Actinomycetes</taxon>
        <taxon>Micrococcales</taxon>
        <taxon>Cellulomonadaceae</taxon>
        <taxon>Paraoerskovia</taxon>
    </lineage>
</organism>
<dbReference type="InterPro" id="IPR035940">
    <property type="entry name" value="CAP_sf"/>
</dbReference>
<evidence type="ECO:0000313" key="5">
    <source>
        <dbReference type="Proteomes" id="UP000185663"/>
    </source>
</evidence>
<dbReference type="CDD" id="cd05379">
    <property type="entry name" value="CAP_bacterial"/>
    <property type="match status" value="1"/>
</dbReference>
<protein>
    <submittedName>
        <fullName evidence="4">Uncharacterized conserved protein YkwD, contains CAP (CSP/antigen 5/PR1) domain</fullName>
    </submittedName>
</protein>
<feature type="domain" description="SCP" evidence="2">
    <location>
        <begin position="276"/>
        <end position="374"/>
    </location>
</feature>
<dbReference type="STRING" id="545619.SAMN04489860_0042"/>
<feature type="compositionally biased region" description="Gly residues" evidence="1">
    <location>
        <begin position="234"/>
        <end position="244"/>
    </location>
</feature>
<dbReference type="SUPFAM" id="SSF47090">
    <property type="entry name" value="PGBD-like"/>
    <property type="match status" value="1"/>
</dbReference>
<dbReference type="Pfam" id="PF01471">
    <property type="entry name" value="PG_binding_1"/>
    <property type="match status" value="1"/>
</dbReference>
<feature type="compositionally biased region" description="Low complexity" evidence="1">
    <location>
        <begin position="245"/>
        <end position="272"/>
    </location>
</feature>
<evidence type="ECO:0000259" key="2">
    <source>
        <dbReference type="Pfam" id="PF00188"/>
    </source>
</evidence>
<feature type="domain" description="Peptidoglycan binding-like" evidence="3">
    <location>
        <begin position="167"/>
        <end position="222"/>
    </location>
</feature>
<evidence type="ECO:0000256" key="1">
    <source>
        <dbReference type="SAM" id="MobiDB-lite"/>
    </source>
</evidence>
<evidence type="ECO:0000313" key="4">
    <source>
        <dbReference type="EMBL" id="SDR78492.1"/>
    </source>
</evidence>
<dbReference type="Pfam" id="PF00188">
    <property type="entry name" value="CAP"/>
    <property type="match status" value="1"/>
</dbReference>
<accession>A0A1H1LW64</accession>
<feature type="compositionally biased region" description="Polar residues" evidence="1">
    <location>
        <begin position="135"/>
        <end position="150"/>
    </location>
</feature>
<proteinExistence type="predicted"/>
<dbReference type="AlphaFoldDB" id="A0A1H1LW64"/>
<sequence>MSSEHLPVQHTRHRAWLSIGVVALLVSGTAAVDAGAGAPVVEIPGVPAAHSTPEAEAVFASAAERREHGREIAAEIERQEELEEIQRAAAEKAETEAEAKAAAETKAKEKAAAKKKAQADAAAEKAAAAQESDDGPSNGNSGKESASEQGSEPKDDLSSGPPRRGSTGAAVVAVQQRLQAHGWNLYADGDFGAGTDAALRQFQAAYGLSADGVAGSATMAALNQAPRARASTGSSGGSSGGSANSGGSPSSGSTSSSAPATEPAAPSAPSGGIVQQTNWYRAQAGCGPVSSNGALSAAAQGHVNDMAANGYFSHTSLDGRTFDQRIRAAGYSAPGGENLARGQTSATQVMKEWMASAGHRANIVNCSFRTIGVGQTGVYWAQEFGY</sequence>
<dbReference type="PANTHER" id="PTHR31157:SF1">
    <property type="entry name" value="SCP DOMAIN-CONTAINING PROTEIN"/>
    <property type="match status" value="1"/>
</dbReference>
<dbReference type="Proteomes" id="UP000185663">
    <property type="component" value="Chromosome I"/>
</dbReference>
<dbReference type="Gene3D" id="1.10.101.10">
    <property type="entry name" value="PGBD-like superfamily/PGBD"/>
    <property type="match status" value="1"/>
</dbReference>
<dbReference type="RefSeq" id="WP_172828960.1">
    <property type="nucleotide sequence ID" value="NZ_LT629776.1"/>
</dbReference>
<dbReference type="eggNOG" id="COG2340">
    <property type="taxonomic scope" value="Bacteria"/>
</dbReference>
<dbReference type="SUPFAM" id="SSF55797">
    <property type="entry name" value="PR-1-like"/>
    <property type="match status" value="1"/>
</dbReference>
<feature type="region of interest" description="Disordered" evidence="1">
    <location>
        <begin position="76"/>
        <end position="170"/>
    </location>
</feature>
<dbReference type="InterPro" id="IPR002477">
    <property type="entry name" value="Peptidoglycan-bd-like"/>
</dbReference>
<dbReference type="Gene3D" id="3.40.33.10">
    <property type="entry name" value="CAP"/>
    <property type="match status" value="1"/>
</dbReference>
<dbReference type="InterPro" id="IPR036366">
    <property type="entry name" value="PGBDSf"/>
</dbReference>
<dbReference type="eggNOG" id="COG3409">
    <property type="taxonomic scope" value="Bacteria"/>
</dbReference>
<dbReference type="EMBL" id="LT629776">
    <property type="protein sequence ID" value="SDR78492.1"/>
    <property type="molecule type" value="Genomic_DNA"/>
</dbReference>
<reference evidence="4 5" key="1">
    <citation type="submission" date="2016-10" db="EMBL/GenBank/DDBJ databases">
        <authorList>
            <person name="de Groot N.N."/>
        </authorList>
    </citation>
    <scope>NUCLEOTIDE SEQUENCE [LARGE SCALE GENOMIC DNA]</scope>
    <source>
        <strain evidence="4 5">DSM 22126</strain>
    </source>
</reference>